<dbReference type="InterPro" id="IPR008921">
    <property type="entry name" value="DNA_pol3_clamp-load_cplx_C"/>
</dbReference>
<dbReference type="InterPro" id="IPR010372">
    <property type="entry name" value="DNA_pol3_delta_N"/>
</dbReference>
<evidence type="ECO:0000259" key="9">
    <source>
        <dbReference type="Pfam" id="PF06144"/>
    </source>
</evidence>
<dbReference type="EMBL" id="SUMG01000004">
    <property type="protein sequence ID" value="NBG87926.1"/>
    <property type="molecule type" value="Genomic_DNA"/>
</dbReference>
<evidence type="ECO:0000256" key="2">
    <source>
        <dbReference type="ARBA" id="ARBA00017703"/>
    </source>
</evidence>
<gene>
    <name evidence="11" type="primary">holA</name>
    <name evidence="11" type="ORF">ISALK_05380</name>
</gene>
<reference evidence="11 12" key="1">
    <citation type="submission" date="2019-04" db="EMBL/GenBank/DDBJ databases">
        <title>Isachenkonia alkalipeptolytica gen. nov. sp. nov. a new anaerobic, alkiliphilic organothrophic bacterium capable to reduce synthesized ferrihydrite isolated from a soda lake.</title>
        <authorList>
            <person name="Toshchakov S.V."/>
            <person name="Zavarzina D.G."/>
            <person name="Zhilina T.N."/>
            <person name="Kostrikina N.A."/>
            <person name="Kublanov I.V."/>
        </authorList>
    </citation>
    <scope>NUCLEOTIDE SEQUENCE [LARGE SCALE GENOMIC DNA]</scope>
    <source>
        <strain evidence="11 12">Z-1701</strain>
    </source>
</reference>
<dbReference type="SUPFAM" id="SSF52540">
    <property type="entry name" value="P-loop containing nucleoside triphosphate hydrolases"/>
    <property type="match status" value="1"/>
</dbReference>
<evidence type="ECO:0000256" key="6">
    <source>
        <dbReference type="ARBA" id="ARBA00022932"/>
    </source>
</evidence>
<dbReference type="SUPFAM" id="SSF48019">
    <property type="entry name" value="post-AAA+ oligomerization domain-like"/>
    <property type="match status" value="1"/>
</dbReference>
<comment type="similarity">
    <text evidence="7">Belongs to the DNA polymerase HolA subunit family.</text>
</comment>
<dbReference type="AlphaFoldDB" id="A0AA44BEV5"/>
<evidence type="ECO:0000259" key="10">
    <source>
        <dbReference type="Pfam" id="PF21694"/>
    </source>
</evidence>
<name>A0AA44BEV5_9CLOT</name>
<dbReference type="Gene3D" id="1.20.272.10">
    <property type="match status" value="1"/>
</dbReference>
<dbReference type="InterPro" id="IPR048466">
    <property type="entry name" value="DNA_pol3_delta-like_C"/>
</dbReference>
<comment type="caution">
    <text evidence="11">The sequence shown here is derived from an EMBL/GenBank/DDBJ whole genome shotgun (WGS) entry which is preliminary data.</text>
</comment>
<dbReference type="Pfam" id="PF06144">
    <property type="entry name" value="DNA_pol3_delta"/>
    <property type="match status" value="1"/>
</dbReference>
<evidence type="ECO:0000313" key="12">
    <source>
        <dbReference type="Proteomes" id="UP000449710"/>
    </source>
</evidence>
<accession>A0AA44BEV5</accession>
<dbReference type="Gene3D" id="1.10.8.60">
    <property type="match status" value="1"/>
</dbReference>
<comment type="catalytic activity">
    <reaction evidence="8">
        <text>DNA(n) + a 2'-deoxyribonucleoside 5'-triphosphate = DNA(n+1) + diphosphate</text>
        <dbReference type="Rhea" id="RHEA:22508"/>
        <dbReference type="Rhea" id="RHEA-COMP:17339"/>
        <dbReference type="Rhea" id="RHEA-COMP:17340"/>
        <dbReference type="ChEBI" id="CHEBI:33019"/>
        <dbReference type="ChEBI" id="CHEBI:61560"/>
        <dbReference type="ChEBI" id="CHEBI:173112"/>
        <dbReference type="EC" id="2.7.7.7"/>
    </reaction>
</comment>
<dbReference type="GO" id="GO:0006261">
    <property type="term" value="P:DNA-templated DNA replication"/>
    <property type="evidence" value="ECO:0007669"/>
    <property type="project" value="TreeGrafter"/>
</dbReference>
<feature type="domain" description="DNA polymerase III delta N-terminal" evidence="9">
    <location>
        <begin position="19"/>
        <end position="140"/>
    </location>
</feature>
<evidence type="ECO:0000256" key="4">
    <source>
        <dbReference type="ARBA" id="ARBA00022695"/>
    </source>
</evidence>
<dbReference type="GO" id="GO:0003677">
    <property type="term" value="F:DNA binding"/>
    <property type="evidence" value="ECO:0007669"/>
    <property type="project" value="InterPro"/>
</dbReference>
<organism evidence="11 12">
    <name type="scientific">Isachenkonia alkalipeptolytica</name>
    <dbReference type="NCBI Taxonomy" id="2565777"/>
    <lineage>
        <taxon>Bacteria</taxon>
        <taxon>Bacillati</taxon>
        <taxon>Bacillota</taxon>
        <taxon>Clostridia</taxon>
        <taxon>Eubacteriales</taxon>
        <taxon>Clostridiaceae</taxon>
        <taxon>Isachenkonia</taxon>
    </lineage>
</organism>
<keyword evidence="3 11" id="KW-0808">Transferase</keyword>
<protein>
    <recommendedName>
        <fullName evidence="2">DNA polymerase III subunit delta</fullName>
        <ecNumber evidence="1">2.7.7.7</ecNumber>
    </recommendedName>
</protein>
<evidence type="ECO:0000313" key="11">
    <source>
        <dbReference type="EMBL" id="NBG87926.1"/>
    </source>
</evidence>
<evidence type="ECO:0000256" key="7">
    <source>
        <dbReference type="ARBA" id="ARBA00034754"/>
    </source>
</evidence>
<keyword evidence="5" id="KW-0235">DNA replication</keyword>
<dbReference type="InterPro" id="IPR005790">
    <property type="entry name" value="DNA_polIII_delta"/>
</dbReference>
<dbReference type="NCBIfam" id="TIGR01128">
    <property type="entry name" value="holA"/>
    <property type="match status" value="1"/>
</dbReference>
<dbReference type="GO" id="GO:0003887">
    <property type="term" value="F:DNA-directed DNA polymerase activity"/>
    <property type="evidence" value="ECO:0007669"/>
    <property type="project" value="UniProtKB-KW"/>
</dbReference>
<feature type="domain" description="DNA polymerase III delta subunit-like C-terminal" evidence="10">
    <location>
        <begin position="221"/>
        <end position="340"/>
    </location>
</feature>
<dbReference type="RefSeq" id="WP_160719918.1">
    <property type="nucleotide sequence ID" value="NZ_SUMG01000004.1"/>
</dbReference>
<sequence length="343" mass="39706">MIWKEFKKHLQQDNIASLYLFTGGEKYLIDLAYKTLEKKLIDPNFKALNLTIFHDKDFDLAKFQDAVETLPFMAEKRLVVVKDPLFLGTQKKGTSKEEEERVLEVIHNLPPAVCVIFLSSKVDARKKLVKTIKKQGEYFQFDPLQESELLRWIKGKMNKEKIEVEKSTLNYFVANMDYLGRNRTKTLFDVENEVNKLIHYTRNRGRVTQKDIDLITSKSFENDIFKVMDAVEKKNKREALKQMEELIYQGEPVLKILATLSNQMKNVLKVKELSGKGYTSKVIAKRIGIHPFVATKSLKQSRNYSGKQLIGFINYITDIDAKIKSGQIEDLLGIELIVMDLCK</sequence>
<dbReference type="Pfam" id="PF21694">
    <property type="entry name" value="DNA_pol3_delta_C"/>
    <property type="match status" value="1"/>
</dbReference>
<evidence type="ECO:0000256" key="1">
    <source>
        <dbReference type="ARBA" id="ARBA00012417"/>
    </source>
</evidence>
<keyword evidence="6" id="KW-0239">DNA-directed DNA polymerase</keyword>
<dbReference type="InterPro" id="IPR027417">
    <property type="entry name" value="P-loop_NTPase"/>
</dbReference>
<dbReference type="Proteomes" id="UP000449710">
    <property type="component" value="Unassembled WGS sequence"/>
</dbReference>
<evidence type="ECO:0000256" key="5">
    <source>
        <dbReference type="ARBA" id="ARBA00022705"/>
    </source>
</evidence>
<dbReference type="Gene3D" id="3.40.50.300">
    <property type="entry name" value="P-loop containing nucleotide triphosphate hydrolases"/>
    <property type="match status" value="1"/>
</dbReference>
<evidence type="ECO:0000256" key="3">
    <source>
        <dbReference type="ARBA" id="ARBA00022679"/>
    </source>
</evidence>
<proteinExistence type="inferred from homology"/>
<evidence type="ECO:0000256" key="8">
    <source>
        <dbReference type="ARBA" id="ARBA00049244"/>
    </source>
</evidence>
<dbReference type="PANTHER" id="PTHR34388">
    <property type="entry name" value="DNA POLYMERASE III SUBUNIT DELTA"/>
    <property type="match status" value="1"/>
</dbReference>
<dbReference type="EC" id="2.7.7.7" evidence="1"/>
<keyword evidence="4 11" id="KW-0548">Nucleotidyltransferase</keyword>
<dbReference type="PANTHER" id="PTHR34388:SF1">
    <property type="entry name" value="DNA POLYMERASE III SUBUNIT DELTA"/>
    <property type="match status" value="1"/>
</dbReference>
<dbReference type="GO" id="GO:0009360">
    <property type="term" value="C:DNA polymerase III complex"/>
    <property type="evidence" value="ECO:0007669"/>
    <property type="project" value="InterPro"/>
</dbReference>
<keyword evidence="12" id="KW-1185">Reference proteome</keyword>